<dbReference type="Proteomes" id="UP001275440">
    <property type="component" value="Unassembled WGS sequence"/>
</dbReference>
<feature type="region of interest" description="Disordered" evidence="8">
    <location>
        <begin position="251"/>
        <end position="282"/>
    </location>
</feature>
<evidence type="ECO:0000256" key="5">
    <source>
        <dbReference type="ARBA" id="ARBA00022723"/>
    </source>
</evidence>
<dbReference type="InterPro" id="IPR030048">
    <property type="entry name" value="SurE"/>
</dbReference>
<dbReference type="Pfam" id="PF01975">
    <property type="entry name" value="SurE"/>
    <property type="match status" value="1"/>
</dbReference>
<dbReference type="Gene3D" id="3.40.1210.10">
    <property type="entry name" value="Survival protein SurE-like phosphatase/nucleotidase"/>
    <property type="match status" value="1"/>
</dbReference>
<dbReference type="PANTHER" id="PTHR30457:SF12">
    <property type="entry name" value="5'_3'-NUCLEOTIDASE SURE"/>
    <property type="match status" value="1"/>
</dbReference>
<keyword evidence="5" id="KW-0479">Metal-binding</keyword>
<comment type="catalytic activity">
    <reaction evidence="1">
        <text>a ribonucleoside 5'-phosphate + H2O = a ribonucleoside + phosphate</text>
        <dbReference type="Rhea" id="RHEA:12484"/>
        <dbReference type="ChEBI" id="CHEBI:15377"/>
        <dbReference type="ChEBI" id="CHEBI:18254"/>
        <dbReference type="ChEBI" id="CHEBI:43474"/>
        <dbReference type="ChEBI" id="CHEBI:58043"/>
        <dbReference type="EC" id="3.1.3.5"/>
    </reaction>
</comment>
<comment type="similarity">
    <text evidence="2">Belongs to the SurE nucleotidase family.</text>
</comment>
<keyword evidence="7" id="KW-0378">Hydrolase</keyword>
<evidence type="ECO:0000256" key="6">
    <source>
        <dbReference type="ARBA" id="ARBA00022741"/>
    </source>
</evidence>
<evidence type="ECO:0000313" key="11">
    <source>
        <dbReference type="Proteomes" id="UP001275440"/>
    </source>
</evidence>
<dbReference type="SUPFAM" id="SSF64167">
    <property type="entry name" value="SurE-like"/>
    <property type="match status" value="1"/>
</dbReference>
<evidence type="ECO:0000256" key="2">
    <source>
        <dbReference type="ARBA" id="ARBA00011062"/>
    </source>
</evidence>
<name>A0ABU3WQG8_9NOCA</name>
<dbReference type="PANTHER" id="PTHR30457">
    <property type="entry name" value="5'-NUCLEOTIDASE SURE"/>
    <property type="match status" value="1"/>
</dbReference>
<feature type="compositionally biased region" description="Basic and acidic residues" evidence="8">
    <location>
        <begin position="259"/>
        <end position="269"/>
    </location>
</feature>
<evidence type="ECO:0000256" key="3">
    <source>
        <dbReference type="ARBA" id="ARBA00012643"/>
    </source>
</evidence>
<proteinExistence type="inferred from homology"/>
<dbReference type="InterPro" id="IPR036523">
    <property type="entry name" value="SurE-like_sf"/>
</dbReference>
<evidence type="ECO:0000256" key="7">
    <source>
        <dbReference type="ARBA" id="ARBA00022801"/>
    </source>
</evidence>
<organism evidence="10 11">
    <name type="scientific">Rhodococcus zopfii</name>
    <dbReference type="NCBI Taxonomy" id="43772"/>
    <lineage>
        <taxon>Bacteria</taxon>
        <taxon>Bacillati</taxon>
        <taxon>Actinomycetota</taxon>
        <taxon>Actinomycetes</taxon>
        <taxon>Mycobacteriales</taxon>
        <taxon>Nocardiaceae</taxon>
        <taxon>Rhodococcus</taxon>
    </lineage>
</organism>
<evidence type="ECO:0000256" key="1">
    <source>
        <dbReference type="ARBA" id="ARBA00000815"/>
    </source>
</evidence>
<protein>
    <recommendedName>
        <fullName evidence="3">5'-nucleotidase</fullName>
        <ecNumber evidence="3">3.1.3.5</ecNumber>
    </recommendedName>
</protein>
<dbReference type="EMBL" id="WBMO01000001">
    <property type="protein sequence ID" value="MDV2475643.1"/>
    <property type="molecule type" value="Genomic_DNA"/>
</dbReference>
<evidence type="ECO:0000313" key="10">
    <source>
        <dbReference type="EMBL" id="MDV2475643.1"/>
    </source>
</evidence>
<sequence>MRVLVTNDDGIESRGLGVLARLAVEAGLDVVVAAPHTERSGASASLTALAEDGRLAVGERRWADLPDVPVRAVEASPALIGFVAAHGAFGPAPDLVLSGINHGPNTGHAILHSGTVGAALTGATHGALALAVSVAAADPRHWDTAEQVTRRALRWVIESGQRGSVLNINIPDVPPHELRGIRPAPLAAFGAVQADIGEVGARFVTVTFREIRAGERDQTDAGLVAQGWATATALRAPVEVAEVDLQALAWTGPGHRLPGPHDPDQRDRASSSNRSMSSRRHT</sequence>
<accession>A0ABU3WQG8</accession>
<evidence type="ECO:0000256" key="4">
    <source>
        <dbReference type="ARBA" id="ARBA00022490"/>
    </source>
</evidence>
<gene>
    <name evidence="10" type="ORF">F8M49_10070</name>
</gene>
<reference evidence="10 11" key="1">
    <citation type="submission" date="2019-10" db="EMBL/GenBank/DDBJ databases">
        <title>Draft Genome Assembly of Rhodococcus zopfii DSM44189.</title>
        <authorList>
            <person name="Sutton J.M."/>
            <person name="Akob D.M."/>
            <person name="Bushman T.J."/>
        </authorList>
    </citation>
    <scope>NUCLEOTIDE SEQUENCE [LARGE SCALE GENOMIC DNA]</scope>
    <source>
        <strain evidence="10 11">DSM 44189</strain>
    </source>
</reference>
<dbReference type="EC" id="3.1.3.5" evidence="3"/>
<keyword evidence="4" id="KW-0963">Cytoplasm</keyword>
<feature type="domain" description="Survival protein SurE-like phosphatase/nucleotidase" evidence="9">
    <location>
        <begin position="3"/>
        <end position="185"/>
    </location>
</feature>
<dbReference type="InterPro" id="IPR002828">
    <property type="entry name" value="SurE-like_Pase/nucleotidase"/>
</dbReference>
<keyword evidence="6" id="KW-0547">Nucleotide-binding</keyword>
<keyword evidence="11" id="KW-1185">Reference proteome</keyword>
<evidence type="ECO:0000256" key="8">
    <source>
        <dbReference type="SAM" id="MobiDB-lite"/>
    </source>
</evidence>
<comment type="caution">
    <text evidence="10">The sequence shown here is derived from an EMBL/GenBank/DDBJ whole genome shotgun (WGS) entry which is preliminary data.</text>
</comment>
<evidence type="ECO:0000259" key="9">
    <source>
        <dbReference type="Pfam" id="PF01975"/>
    </source>
</evidence>